<accession>A0A9X0A936</accession>
<gene>
    <name evidence="1" type="ORF">OCU04_012649</name>
</gene>
<dbReference type="Proteomes" id="UP001152300">
    <property type="component" value="Unassembled WGS sequence"/>
</dbReference>
<dbReference type="OrthoDB" id="4526357at2759"/>
<organism evidence="1 2">
    <name type="scientific">Sclerotinia nivalis</name>
    <dbReference type="NCBI Taxonomy" id="352851"/>
    <lineage>
        <taxon>Eukaryota</taxon>
        <taxon>Fungi</taxon>
        <taxon>Dikarya</taxon>
        <taxon>Ascomycota</taxon>
        <taxon>Pezizomycotina</taxon>
        <taxon>Leotiomycetes</taxon>
        <taxon>Helotiales</taxon>
        <taxon>Sclerotiniaceae</taxon>
        <taxon>Sclerotinia</taxon>
    </lineage>
</organism>
<name>A0A9X0A936_9HELO</name>
<protein>
    <submittedName>
        <fullName evidence="1">Uncharacterized protein</fullName>
    </submittedName>
</protein>
<dbReference type="AlphaFoldDB" id="A0A9X0A936"/>
<sequence>MASTGTPKLSQTLLDRANALTAKANDGQAIFGSITSLLDKYLDSKEVLTLLARSRKLLTALCLDFKASIEKHFDALISGAHPPRVIANVATPPVTHQIAIAIIPTAVKASYAQKATNTIKTHSIAPIKTTKIIPSTTLTDSRLFVRIG</sequence>
<evidence type="ECO:0000313" key="1">
    <source>
        <dbReference type="EMBL" id="KAJ8058461.1"/>
    </source>
</evidence>
<evidence type="ECO:0000313" key="2">
    <source>
        <dbReference type="Proteomes" id="UP001152300"/>
    </source>
</evidence>
<keyword evidence="2" id="KW-1185">Reference proteome</keyword>
<dbReference type="EMBL" id="JAPEIS010000016">
    <property type="protein sequence ID" value="KAJ8058461.1"/>
    <property type="molecule type" value="Genomic_DNA"/>
</dbReference>
<proteinExistence type="predicted"/>
<comment type="caution">
    <text evidence="1">The sequence shown here is derived from an EMBL/GenBank/DDBJ whole genome shotgun (WGS) entry which is preliminary data.</text>
</comment>
<reference evidence="1" key="1">
    <citation type="submission" date="2022-11" db="EMBL/GenBank/DDBJ databases">
        <title>Genome Resource of Sclerotinia nivalis Strain SnTB1, a Plant Pathogen Isolated from American Ginseng.</title>
        <authorList>
            <person name="Fan S."/>
        </authorList>
    </citation>
    <scope>NUCLEOTIDE SEQUENCE</scope>
    <source>
        <strain evidence="1">SnTB1</strain>
    </source>
</reference>